<dbReference type="Pfam" id="PF11017">
    <property type="entry name" value="DUF2855"/>
    <property type="match status" value="1"/>
</dbReference>
<name>A0A381WVI7_9ZZZZ</name>
<protein>
    <recommendedName>
        <fullName evidence="2">DUF2855 domain-containing protein</fullName>
    </recommendedName>
</protein>
<accession>A0A381WVI7</accession>
<evidence type="ECO:0000313" key="1">
    <source>
        <dbReference type="EMBL" id="SVA55963.1"/>
    </source>
</evidence>
<dbReference type="InterPro" id="IPR021276">
    <property type="entry name" value="DUF2855"/>
</dbReference>
<sequence length="134" mass="15413">MSKEIQFKTFEVKKDEWSSSRFVSETFNGNLEQDQVLLKIDRFALTTNNITYCAAGDMFGYWGFFPTEEGFGRVPVMGYADVVASNHSDVQVGERLWGFYPMSNYLVIKAGRVSNSNFFDVSEHRQQYAPIYSQ</sequence>
<reference evidence="1" key="1">
    <citation type="submission" date="2018-05" db="EMBL/GenBank/DDBJ databases">
        <authorList>
            <person name="Lanie J.A."/>
            <person name="Ng W.-L."/>
            <person name="Kazmierczak K.M."/>
            <person name="Andrzejewski T.M."/>
            <person name="Davidsen T.M."/>
            <person name="Wayne K.J."/>
            <person name="Tettelin H."/>
            <person name="Glass J.I."/>
            <person name="Rusch D."/>
            <person name="Podicherti R."/>
            <person name="Tsui H.-C.T."/>
            <person name="Winkler M.E."/>
        </authorList>
    </citation>
    <scope>NUCLEOTIDE SEQUENCE</scope>
</reference>
<dbReference type="AlphaFoldDB" id="A0A381WVI7"/>
<feature type="non-terminal residue" evidence="1">
    <location>
        <position position="134"/>
    </location>
</feature>
<dbReference type="SUPFAM" id="SSF50129">
    <property type="entry name" value="GroES-like"/>
    <property type="match status" value="1"/>
</dbReference>
<dbReference type="EMBL" id="UINC01012871">
    <property type="protein sequence ID" value="SVA55963.1"/>
    <property type="molecule type" value="Genomic_DNA"/>
</dbReference>
<proteinExistence type="predicted"/>
<gene>
    <name evidence="1" type="ORF">METZ01_LOCUS108817</name>
</gene>
<evidence type="ECO:0008006" key="2">
    <source>
        <dbReference type="Google" id="ProtNLM"/>
    </source>
</evidence>
<organism evidence="1">
    <name type="scientific">marine metagenome</name>
    <dbReference type="NCBI Taxonomy" id="408172"/>
    <lineage>
        <taxon>unclassified sequences</taxon>
        <taxon>metagenomes</taxon>
        <taxon>ecological metagenomes</taxon>
    </lineage>
</organism>
<dbReference type="InterPro" id="IPR011032">
    <property type="entry name" value="GroES-like_sf"/>
</dbReference>